<accession>A0A0K2VKF9</accession>
<evidence type="ECO:0000313" key="1">
    <source>
        <dbReference type="EMBL" id="CDW50934.1"/>
    </source>
</evidence>
<feature type="non-terminal residue" evidence="1">
    <location>
        <position position="1"/>
    </location>
</feature>
<proteinExistence type="predicted"/>
<sequence length="91" mass="10188">RAKQFIPPALWKVHCATITDSPRTNNQCEGWNCPFVLFGQEGKVYEETATIVLLQFQISPPVLSFTVFLTLSNDSTFDYLPNPLSGLSLHS</sequence>
<protein>
    <submittedName>
        <fullName evidence="1">Uncharacterized protein</fullName>
    </submittedName>
</protein>
<organism evidence="1">
    <name type="scientific">Lepeophtheirus salmonis</name>
    <name type="common">Salmon louse</name>
    <name type="synonym">Caligus salmonis</name>
    <dbReference type="NCBI Taxonomy" id="72036"/>
    <lineage>
        <taxon>Eukaryota</taxon>
        <taxon>Metazoa</taxon>
        <taxon>Ecdysozoa</taxon>
        <taxon>Arthropoda</taxon>
        <taxon>Crustacea</taxon>
        <taxon>Multicrustacea</taxon>
        <taxon>Hexanauplia</taxon>
        <taxon>Copepoda</taxon>
        <taxon>Siphonostomatoida</taxon>
        <taxon>Caligidae</taxon>
        <taxon>Lepeophtheirus</taxon>
    </lineage>
</organism>
<dbReference type="AlphaFoldDB" id="A0A0K2VKF9"/>
<name>A0A0K2VKF9_LEPSM</name>
<reference evidence="1" key="1">
    <citation type="submission" date="2014-05" db="EMBL/GenBank/DDBJ databases">
        <authorList>
            <person name="Chronopoulou M."/>
        </authorList>
    </citation>
    <scope>NUCLEOTIDE SEQUENCE</scope>
    <source>
        <tissue evidence="1">Whole organism</tissue>
    </source>
</reference>
<dbReference type="EMBL" id="HACA01033573">
    <property type="protein sequence ID" value="CDW50934.1"/>
    <property type="molecule type" value="Transcribed_RNA"/>
</dbReference>